<proteinExistence type="predicted"/>
<name>A0A0G0QV36_9BACT</name>
<protein>
    <submittedName>
        <fullName evidence="1">Uncharacterized protein</fullName>
    </submittedName>
</protein>
<dbReference type="Proteomes" id="UP000034799">
    <property type="component" value="Unassembled WGS sequence"/>
</dbReference>
<evidence type="ECO:0000313" key="1">
    <source>
        <dbReference type="EMBL" id="KKR05512.1"/>
    </source>
</evidence>
<comment type="caution">
    <text evidence="1">The sequence shown here is derived from an EMBL/GenBank/DDBJ whole genome shotgun (WGS) entry which is preliminary data.</text>
</comment>
<dbReference type="AlphaFoldDB" id="A0A0G0QV36"/>
<organism evidence="1 2">
    <name type="scientific">candidate division WS6 bacterium GW2011_GWF2_39_15</name>
    <dbReference type="NCBI Taxonomy" id="1619100"/>
    <lineage>
        <taxon>Bacteria</taxon>
        <taxon>Candidatus Dojkabacteria</taxon>
    </lineage>
</organism>
<dbReference type="EMBL" id="LBWK01000002">
    <property type="protein sequence ID" value="KKR05512.1"/>
    <property type="molecule type" value="Genomic_DNA"/>
</dbReference>
<reference evidence="1 2" key="1">
    <citation type="journal article" date="2015" name="Nature">
        <title>rRNA introns, odd ribosomes, and small enigmatic genomes across a large radiation of phyla.</title>
        <authorList>
            <person name="Brown C.T."/>
            <person name="Hug L.A."/>
            <person name="Thomas B.C."/>
            <person name="Sharon I."/>
            <person name="Castelle C.J."/>
            <person name="Singh A."/>
            <person name="Wilkins M.J."/>
            <person name="Williams K.H."/>
            <person name="Banfield J.F."/>
        </authorList>
    </citation>
    <scope>NUCLEOTIDE SEQUENCE [LARGE SCALE GENOMIC DNA]</scope>
</reference>
<dbReference type="STRING" id="1619100.UT34_C0002G0019"/>
<gene>
    <name evidence="1" type="ORF">UT34_C0002G0019</name>
</gene>
<accession>A0A0G0QV36</accession>
<evidence type="ECO:0000313" key="2">
    <source>
        <dbReference type="Proteomes" id="UP000034799"/>
    </source>
</evidence>
<sequence length="204" mass="23101">MGDTKQFDVAKIREGFNSDKVADLAVKLAESPEVLNDFNTTLFANMVFGLFYRETYGFSSGVFQNRVWNLKSGEYAINEILGSTMFYFNQMPNYFDATVEKVHKRNLTTMAFNFPQLTFVDRYKNQIVLDTAEEIHGRITEQPESINQLLLVLANILSDFVDSGKKDNSTGYMGVHDVLPKTISHDDQVRLIHLALSLGLTAKP</sequence>